<dbReference type="CDD" id="cd06170">
    <property type="entry name" value="LuxR_C_like"/>
    <property type="match status" value="1"/>
</dbReference>
<sequence>MTATAVHYGHVSALGTRTAAREVLIATAMTTIADPLLAFRGADRENLDRGVRYRLLVPDRARLTPEIGRRLDAFTRHGAEIRTVAAVPMAAVVVDGALALLPDDHRGELTAFRLPSVVTTVVGLFDRLWPAATPLTGAARGGCGPTGRELDLLALLSDGYTDESAAARLGISVRTVRRMVSDLMHRLGARSRFQAGAKAEEAGWLLELTG</sequence>
<dbReference type="InterPro" id="IPR000792">
    <property type="entry name" value="Tscrpt_reg_LuxR_C"/>
</dbReference>
<dbReference type="PANTHER" id="PTHR43214:SF24">
    <property type="entry name" value="TRANSCRIPTIONAL REGULATORY PROTEIN NARL-RELATED"/>
    <property type="match status" value="1"/>
</dbReference>
<dbReference type="PRINTS" id="PR00038">
    <property type="entry name" value="HTHLUXR"/>
</dbReference>
<protein>
    <submittedName>
        <fullName evidence="5">Helix-turn-helix transcriptional regulator</fullName>
    </submittedName>
</protein>
<accession>A0A9X2NKS8</accession>
<evidence type="ECO:0000313" key="5">
    <source>
        <dbReference type="EMBL" id="MCR6489627.1"/>
    </source>
</evidence>
<dbReference type="Pfam" id="PF00196">
    <property type="entry name" value="GerE"/>
    <property type="match status" value="1"/>
</dbReference>
<organism evidence="5 6">
    <name type="scientific">Amycolatopsis iheyensis</name>
    <dbReference type="NCBI Taxonomy" id="2945988"/>
    <lineage>
        <taxon>Bacteria</taxon>
        <taxon>Bacillati</taxon>
        <taxon>Actinomycetota</taxon>
        <taxon>Actinomycetes</taxon>
        <taxon>Pseudonocardiales</taxon>
        <taxon>Pseudonocardiaceae</taxon>
        <taxon>Amycolatopsis</taxon>
    </lineage>
</organism>
<evidence type="ECO:0000256" key="1">
    <source>
        <dbReference type="ARBA" id="ARBA00023015"/>
    </source>
</evidence>
<dbReference type="SMART" id="SM00421">
    <property type="entry name" value="HTH_LUXR"/>
    <property type="match status" value="1"/>
</dbReference>
<keyword evidence="6" id="KW-1185">Reference proteome</keyword>
<dbReference type="EMBL" id="JAMXQV010000034">
    <property type="protein sequence ID" value="MCR6489627.1"/>
    <property type="molecule type" value="Genomic_DNA"/>
</dbReference>
<name>A0A9X2NKS8_9PSEU</name>
<keyword evidence="2" id="KW-0238">DNA-binding</keyword>
<dbReference type="Gene3D" id="1.10.10.10">
    <property type="entry name" value="Winged helix-like DNA-binding domain superfamily/Winged helix DNA-binding domain"/>
    <property type="match status" value="1"/>
</dbReference>
<keyword evidence="1" id="KW-0805">Transcription regulation</keyword>
<evidence type="ECO:0000256" key="3">
    <source>
        <dbReference type="ARBA" id="ARBA00023163"/>
    </source>
</evidence>
<dbReference type="GO" id="GO:0003677">
    <property type="term" value="F:DNA binding"/>
    <property type="evidence" value="ECO:0007669"/>
    <property type="project" value="UniProtKB-KW"/>
</dbReference>
<evidence type="ECO:0000256" key="2">
    <source>
        <dbReference type="ARBA" id="ARBA00023125"/>
    </source>
</evidence>
<dbReference type="InterPro" id="IPR039420">
    <property type="entry name" value="WalR-like"/>
</dbReference>
<evidence type="ECO:0000313" key="6">
    <source>
        <dbReference type="Proteomes" id="UP001144096"/>
    </source>
</evidence>
<evidence type="ECO:0000259" key="4">
    <source>
        <dbReference type="PROSITE" id="PS50043"/>
    </source>
</evidence>
<keyword evidence="3" id="KW-0804">Transcription</keyword>
<dbReference type="GO" id="GO:0006355">
    <property type="term" value="P:regulation of DNA-templated transcription"/>
    <property type="evidence" value="ECO:0007669"/>
    <property type="project" value="InterPro"/>
</dbReference>
<dbReference type="AlphaFoldDB" id="A0A9X2NKS8"/>
<dbReference type="PROSITE" id="PS50043">
    <property type="entry name" value="HTH_LUXR_2"/>
    <property type="match status" value="1"/>
</dbReference>
<dbReference type="InterPro" id="IPR036388">
    <property type="entry name" value="WH-like_DNA-bd_sf"/>
</dbReference>
<gene>
    <name evidence="5" type="ORF">M8542_43115</name>
</gene>
<feature type="domain" description="HTH luxR-type" evidence="4">
    <location>
        <begin position="146"/>
        <end position="203"/>
    </location>
</feature>
<dbReference type="SUPFAM" id="SSF46894">
    <property type="entry name" value="C-terminal effector domain of the bipartite response regulators"/>
    <property type="match status" value="1"/>
</dbReference>
<dbReference type="PANTHER" id="PTHR43214">
    <property type="entry name" value="TWO-COMPONENT RESPONSE REGULATOR"/>
    <property type="match status" value="1"/>
</dbReference>
<dbReference type="Proteomes" id="UP001144096">
    <property type="component" value="Unassembled WGS sequence"/>
</dbReference>
<proteinExistence type="predicted"/>
<dbReference type="RefSeq" id="WP_257926189.1">
    <property type="nucleotide sequence ID" value="NZ_JAMXQV010000034.1"/>
</dbReference>
<reference evidence="5" key="1">
    <citation type="submission" date="2022-06" db="EMBL/GenBank/DDBJ databases">
        <title>Amycolatopsis iheyaensis sp. nov., a new species of the genus Amycolatopsis isolated from soil in Iheya island, Japan.</title>
        <authorList>
            <person name="Ngamcharungchit C."/>
            <person name="Kanto H."/>
            <person name="Take A."/>
            <person name="Intra B."/>
            <person name="Matsumoto A."/>
            <person name="Panbangred W."/>
            <person name="Inahashi Y."/>
        </authorList>
    </citation>
    <scope>NUCLEOTIDE SEQUENCE</scope>
    <source>
        <strain evidence="5">OK19-0408</strain>
    </source>
</reference>
<dbReference type="InterPro" id="IPR016032">
    <property type="entry name" value="Sig_transdc_resp-reg_C-effctor"/>
</dbReference>
<comment type="caution">
    <text evidence="5">The sequence shown here is derived from an EMBL/GenBank/DDBJ whole genome shotgun (WGS) entry which is preliminary data.</text>
</comment>